<gene>
    <name evidence="6" type="ORF">JMN32_19645</name>
</gene>
<sequence length="365" mass="40308">MSRKKRIIKWSLISLLCLILSLAGFGYWFISLLYPIDTALTGLESMMPGDLSYVMENQPEKRGKILAVVTSSDTMGESQKPTGYEMSELARAWYVFVANGFEVDVASPQGGKAPVVIDDEDMGVYDHAFLNDSTAQAKVSNTIAMEDVEPDDYMAIYFVGGKGAMFDFPQNAPIQSIVRDYYEKGKVVGAVCHGPAALANVKLSNGNHLLDGKAICGFTNQEELFLIKDAASIFPFLLQDKLVANGANFKAGQMYLENVVHDGNLITGQNPWSTWTLAEAMIKQLGYEPKQRRKTGEENTVKVLTTFHKQGYDEAKELITNYRTVKNAPVNRELLAVHSILAAMQLDVIKAIKIIGLLKYAKSLV</sequence>
<dbReference type="GO" id="GO:0019243">
    <property type="term" value="P:methylglyoxal catabolic process to D-lactate via S-lactoyl-glutathione"/>
    <property type="evidence" value="ECO:0007669"/>
    <property type="project" value="TreeGrafter"/>
</dbReference>
<keyword evidence="2" id="KW-0456">Lyase</keyword>
<dbReference type="CDD" id="cd03141">
    <property type="entry name" value="GATase1_Hsp31_like"/>
    <property type="match status" value="1"/>
</dbReference>
<dbReference type="GO" id="GO:0019172">
    <property type="term" value="F:glyoxalase III activity"/>
    <property type="evidence" value="ECO:0007669"/>
    <property type="project" value="TreeGrafter"/>
</dbReference>
<evidence type="ECO:0000256" key="3">
    <source>
        <dbReference type="ARBA" id="ARBA00038493"/>
    </source>
</evidence>
<keyword evidence="4" id="KW-0472">Membrane</keyword>
<reference evidence="6" key="1">
    <citation type="submission" date="2021-01" db="EMBL/GenBank/DDBJ databases">
        <title>Fulvivirga kasyanovii gen. nov., sp nov., a novel member of the phylum Bacteroidetes isolated from seawater in a mussel farm.</title>
        <authorList>
            <person name="Zhao L.-H."/>
            <person name="Wang Z.-J."/>
        </authorList>
    </citation>
    <scope>NUCLEOTIDE SEQUENCE</scope>
    <source>
        <strain evidence="6">29W222</strain>
    </source>
</reference>
<accession>A0A937KDJ5</accession>
<organism evidence="6 7">
    <name type="scientific">Fulvivirga marina</name>
    <dbReference type="NCBI Taxonomy" id="2494733"/>
    <lineage>
        <taxon>Bacteria</taxon>
        <taxon>Pseudomonadati</taxon>
        <taxon>Bacteroidota</taxon>
        <taxon>Cytophagia</taxon>
        <taxon>Cytophagales</taxon>
        <taxon>Fulvivirgaceae</taxon>
        <taxon>Fulvivirga</taxon>
    </lineage>
</organism>
<dbReference type="SUPFAM" id="SSF52317">
    <property type="entry name" value="Class I glutamine amidotransferase-like"/>
    <property type="match status" value="1"/>
</dbReference>
<dbReference type="AlphaFoldDB" id="A0A937KDJ5"/>
<dbReference type="EMBL" id="JAEUGD010000064">
    <property type="protein sequence ID" value="MBL6448534.1"/>
    <property type="molecule type" value="Genomic_DNA"/>
</dbReference>
<dbReference type="InterPro" id="IPR029062">
    <property type="entry name" value="Class_I_gatase-like"/>
</dbReference>
<evidence type="ECO:0000256" key="4">
    <source>
        <dbReference type="SAM" id="Phobius"/>
    </source>
</evidence>
<evidence type="ECO:0000313" key="6">
    <source>
        <dbReference type="EMBL" id="MBL6448534.1"/>
    </source>
</evidence>
<evidence type="ECO:0000259" key="5">
    <source>
        <dbReference type="Pfam" id="PF01965"/>
    </source>
</evidence>
<evidence type="ECO:0000256" key="2">
    <source>
        <dbReference type="ARBA" id="ARBA00023239"/>
    </source>
</evidence>
<dbReference type="GO" id="GO:0005737">
    <property type="term" value="C:cytoplasm"/>
    <property type="evidence" value="ECO:0007669"/>
    <property type="project" value="TreeGrafter"/>
</dbReference>
<dbReference type="Pfam" id="PF01965">
    <property type="entry name" value="DJ-1_PfpI"/>
    <property type="match status" value="1"/>
</dbReference>
<protein>
    <submittedName>
        <fullName evidence="6">Type 1 glutamine amidotransferase domain-containing protein</fullName>
    </submittedName>
</protein>
<comment type="caution">
    <text evidence="6">The sequence shown here is derived from an EMBL/GenBank/DDBJ whole genome shotgun (WGS) entry which is preliminary data.</text>
</comment>
<proteinExistence type="inferred from homology"/>
<keyword evidence="1" id="KW-0346">Stress response</keyword>
<name>A0A937KDJ5_9BACT</name>
<dbReference type="InterPro" id="IPR002818">
    <property type="entry name" value="DJ-1/PfpI"/>
</dbReference>
<feature type="domain" description="DJ-1/PfpI" evidence="5">
    <location>
        <begin position="83"/>
        <end position="284"/>
    </location>
</feature>
<evidence type="ECO:0000256" key="1">
    <source>
        <dbReference type="ARBA" id="ARBA00023016"/>
    </source>
</evidence>
<keyword evidence="6" id="KW-0315">Glutamine amidotransferase</keyword>
<comment type="similarity">
    <text evidence="3">Belongs to the peptidase C56 family. HSP31-like subfamily.</text>
</comment>
<dbReference type="Gene3D" id="3.40.50.880">
    <property type="match status" value="1"/>
</dbReference>
<keyword evidence="7" id="KW-1185">Reference proteome</keyword>
<dbReference type="PANTHER" id="PTHR48094">
    <property type="entry name" value="PROTEIN/NUCLEIC ACID DEGLYCASE DJ-1-RELATED"/>
    <property type="match status" value="1"/>
</dbReference>
<keyword evidence="4" id="KW-0812">Transmembrane</keyword>
<evidence type="ECO:0000313" key="7">
    <source>
        <dbReference type="Proteomes" id="UP000614216"/>
    </source>
</evidence>
<keyword evidence="4" id="KW-1133">Transmembrane helix</keyword>
<feature type="transmembrane region" description="Helical" evidence="4">
    <location>
        <begin position="12"/>
        <end position="36"/>
    </location>
</feature>
<dbReference type="PANTHER" id="PTHR48094:SF11">
    <property type="entry name" value="GLUTATHIONE-INDEPENDENT GLYOXALASE HSP31-RELATED"/>
    <property type="match status" value="1"/>
</dbReference>
<dbReference type="RefSeq" id="WP_202858069.1">
    <property type="nucleotide sequence ID" value="NZ_JAEUGD010000064.1"/>
</dbReference>
<dbReference type="InterPro" id="IPR050325">
    <property type="entry name" value="Prot/Nucl_acid_deglycase"/>
</dbReference>
<dbReference type="Proteomes" id="UP000614216">
    <property type="component" value="Unassembled WGS sequence"/>
</dbReference>